<accession>A0ABR4IFM8</accession>
<gene>
    <name evidence="1" type="ORF">BDW59DRAFT_145774</name>
</gene>
<comment type="caution">
    <text evidence="1">The sequence shown here is derived from an EMBL/GenBank/DDBJ whole genome shotgun (WGS) entry which is preliminary data.</text>
</comment>
<evidence type="ECO:0000313" key="2">
    <source>
        <dbReference type="Proteomes" id="UP001610335"/>
    </source>
</evidence>
<name>A0ABR4IFM8_9EURO</name>
<organism evidence="1 2">
    <name type="scientific">Aspergillus cavernicola</name>
    <dbReference type="NCBI Taxonomy" id="176166"/>
    <lineage>
        <taxon>Eukaryota</taxon>
        <taxon>Fungi</taxon>
        <taxon>Dikarya</taxon>
        <taxon>Ascomycota</taxon>
        <taxon>Pezizomycotina</taxon>
        <taxon>Eurotiomycetes</taxon>
        <taxon>Eurotiomycetidae</taxon>
        <taxon>Eurotiales</taxon>
        <taxon>Aspergillaceae</taxon>
        <taxon>Aspergillus</taxon>
        <taxon>Aspergillus subgen. Nidulantes</taxon>
    </lineage>
</organism>
<protein>
    <submittedName>
        <fullName evidence="1">Uncharacterized protein</fullName>
    </submittedName>
</protein>
<proteinExistence type="predicted"/>
<reference evidence="1 2" key="1">
    <citation type="submission" date="2024-07" db="EMBL/GenBank/DDBJ databases">
        <title>Section-level genome sequencing and comparative genomics of Aspergillus sections Usti and Cavernicolus.</title>
        <authorList>
            <consortium name="Lawrence Berkeley National Laboratory"/>
            <person name="Nybo J.L."/>
            <person name="Vesth T.C."/>
            <person name="Theobald S."/>
            <person name="Frisvad J.C."/>
            <person name="Larsen T.O."/>
            <person name="Kjaerboelling I."/>
            <person name="Rothschild-Mancinelli K."/>
            <person name="Lyhne E.K."/>
            <person name="Kogle M.E."/>
            <person name="Barry K."/>
            <person name="Clum A."/>
            <person name="Na H."/>
            <person name="Ledsgaard L."/>
            <person name="Lin J."/>
            <person name="Lipzen A."/>
            <person name="Kuo A."/>
            <person name="Riley R."/>
            <person name="Mondo S."/>
            <person name="LaButti K."/>
            <person name="Haridas S."/>
            <person name="Pangalinan J."/>
            <person name="Salamov A.A."/>
            <person name="Simmons B.A."/>
            <person name="Magnuson J.K."/>
            <person name="Chen J."/>
            <person name="Drula E."/>
            <person name="Henrissat B."/>
            <person name="Wiebenga A."/>
            <person name="Lubbers R.J."/>
            <person name="Gomes A.C."/>
            <person name="Makela M.R."/>
            <person name="Stajich J."/>
            <person name="Grigoriev I.V."/>
            <person name="Mortensen U.H."/>
            <person name="De vries R.P."/>
            <person name="Baker S.E."/>
            <person name="Andersen M.R."/>
        </authorList>
    </citation>
    <scope>NUCLEOTIDE SEQUENCE [LARGE SCALE GENOMIC DNA]</scope>
    <source>
        <strain evidence="1 2">CBS 600.67</strain>
    </source>
</reference>
<sequence>MFSKAETISLAPLGVLCLKMEAAGLDLYANPQQHPTRIQAECHLDSAVTNFLHTTSYFRRADRRNCRRLEEESPL</sequence>
<evidence type="ECO:0000313" key="1">
    <source>
        <dbReference type="EMBL" id="KAL2825717.1"/>
    </source>
</evidence>
<keyword evidence="2" id="KW-1185">Reference proteome</keyword>
<dbReference type="Proteomes" id="UP001610335">
    <property type="component" value="Unassembled WGS sequence"/>
</dbReference>
<dbReference type="EMBL" id="JBFXLS010000034">
    <property type="protein sequence ID" value="KAL2825717.1"/>
    <property type="molecule type" value="Genomic_DNA"/>
</dbReference>